<gene>
    <name evidence="3" type="primary">racX</name>
    <name evidence="3" type="ORF">OXPF_29150</name>
</gene>
<dbReference type="InterPro" id="IPR033134">
    <property type="entry name" value="Asp/Glu_racemase_AS_2"/>
</dbReference>
<evidence type="ECO:0000256" key="1">
    <source>
        <dbReference type="ARBA" id="ARBA00007847"/>
    </source>
</evidence>
<dbReference type="OrthoDB" id="9803739at2"/>
<dbReference type="EMBL" id="LKET01000039">
    <property type="protein sequence ID" value="KPU43474.1"/>
    <property type="molecule type" value="Genomic_DNA"/>
</dbReference>
<dbReference type="PATRIC" id="fig|36849.3.peg.3082"/>
<comment type="similarity">
    <text evidence="1">Belongs to the aspartate/glutamate racemases family.</text>
</comment>
<evidence type="ECO:0000313" key="4">
    <source>
        <dbReference type="Proteomes" id="UP000050326"/>
    </source>
</evidence>
<organism evidence="3 4">
    <name type="scientific">Oxobacter pfennigii</name>
    <dbReference type="NCBI Taxonomy" id="36849"/>
    <lineage>
        <taxon>Bacteria</taxon>
        <taxon>Bacillati</taxon>
        <taxon>Bacillota</taxon>
        <taxon>Clostridia</taxon>
        <taxon>Eubacteriales</taxon>
        <taxon>Clostridiaceae</taxon>
        <taxon>Oxobacter</taxon>
    </lineage>
</organism>
<dbReference type="NCBIfam" id="TIGR00035">
    <property type="entry name" value="asp_race"/>
    <property type="match status" value="1"/>
</dbReference>
<keyword evidence="4" id="KW-1185">Reference proteome</keyword>
<dbReference type="Gene3D" id="3.40.50.1860">
    <property type="match status" value="2"/>
</dbReference>
<dbReference type="STRING" id="36849.OXPF_29150"/>
<comment type="caution">
    <text evidence="3">The sequence shown here is derived from an EMBL/GenBank/DDBJ whole genome shotgun (WGS) entry which is preliminary data.</text>
</comment>
<evidence type="ECO:0000313" key="3">
    <source>
        <dbReference type="EMBL" id="KPU43474.1"/>
    </source>
</evidence>
<dbReference type="PROSITE" id="PS00924">
    <property type="entry name" value="ASP_GLU_RACEMASE_2"/>
    <property type="match status" value="1"/>
</dbReference>
<protein>
    <submittedName>
        <fullName evidence="3">Putative amino-acid racemase</fullName>
        <ecNumber evidence="3">5.1.1.-</ecNumber>
    </submittedName>
</protein>
<dbReference type="EC" id="5.1.1.-" evidence="3"/>
<dbReference type="SUPFAM" id="SSF53681">
    <property type="entry name" value="Aspartate/glutamate racemase"/>
    <property type="match status" value="2"/>
</dbReference>
<dbReference type="InterPro" id="IPR001920">
    <property type="entry name" value="Asp/Glu_race"/>
</dbReference>
<dbReference type="RefSeq" id="WP_054875913.1">
    <property type="nucleotide sequence ID" value="NZ_LKET01000039.1"/>
</dbReference>
<dbReference type="GO" id="GO:0047661">
    <property type="term" value="F:amino-acid racemase activity"/>
    <property type="evidence" value="ECO:0007669"/>
    <property type="project" value="InterPro"/>
</dbReference>
<dbReference type="Proteomes" id="UP000050326">
    <property type="component" value="Unassembled WGS sequence"/>
</dbReference>
<dbReference type="AlphaFoldDB" id="A0A0P8W6S1"/>
<dbReference type="Pfam" id="PF01177">
    <property type="entry name" value="Asp_Glu_race"/>
    <property type="match status" value="1"/>
</dbReference>
<proteinExistence type="inferred from homology"/>
<dbReference type="PANTHER" id="PTHR21198:SF7">
    <property type="entry name" value="ASPARTATE-GLUTAMATE RACEMASE FAMILY"/>
    <property type="match status" value="1"/>
</dbReference>
<dbReference type="PANTHER" id="PTHR21198">
    <property type="entry name" value="GLUTAMATE RACEMASE"/>
    <property type="match status" value="1"/>
</dbReference>
<name>A0A0P8W6S1_9CLOT</name>
<dbReference type="InterPro" id="IPR004380">
    <property type="entry name" value="Asp_race"/>
</dbReference>
<sequence>MKKKIGILGGISHTSTIKYYQTIMNLYYERFGNYYYPEIIIHSLDFQYFTDLENELKLQEYEDYIVYSIHCLENAGADFIIMAANSPHSVLSNVIKRACIPILSIVDAVGVEAQKKNLKKLLLTGIKYTMQSDFYKSGMRKYGIEVITPNDAEQNLINQIIFQELVLDNMLDKSRENFLEIINRYPADGVILGCTELPLLLDNKDTRIRLLNSLNLHCEMALNYALCDSSRT</sequence>
<reference evidence="3 4" key="1">
    <citation type="submission" date="2015-09" db="EMBL/GenBank/DDBJ databases">
        <title>Genome sequence of Oxobacter pfennigii DSM 3222.</title>
        <authorList>
            <person name="Poehlein A."/>
            <person name="Bengelsdorf F.R."/>
            <person name="Schiel-Bengelsdorf B."/>
            <person name="Duerre P."/>
            <person name="Daniel R."/>
        </authorList>
    </citation>
    <scope>NUCLEOTIDE SEQUENCE [LARGE SCALE GENOMIC DNA]</scope>
    <source>
        <strain evidence="3 4">DSM 3222</strain>
    </source>
</reference>
<keyword evidence="2 3" id="KW-0413">Isomerase</keyword>
<dbReference type="InterPro" id="IPR015942">
    <property type="entry name" value="Asp/Glu/hydantoin_racemase"/>
</dbReference>
<accession>A0A0P8W6S1</accession>
<evidence type="ECO:0000256" key="2">
    <source>
        <dbReference type="ARBA" id="ARBA00023235"/>
    </source>
</evidence>